<dbReference type="OrthoDB" id="371463at2759"/>
<dbReference type="InterPro" id="IPR022775">
    <property type="entry name" value="AP_mu_sigma_su"/>
</dbReference>
<gene>
    <name evidence="11" type="ORF">M427DRAFT_115352</name>
</gene>
<evidence type="ECO:0000256" key="7">
    <source>
        <dbReference type="ARBA" id="ARBA00023136"/>
    </source>
</evidence>
<dbReference type="EMBL" id="KQ965810">
    <property type="protein sequence ID" value="KXS11032.1"/>
    <property type="molecule type" value="Genomic_DNA"/>
</dbReference>
<dbReference type="Gene3D" id="3.30.450.60">
    <property type="match status" value="1"/>
</dbReference>
<evidence type="ECO:0000256" key="5">
    <source>
        <dbReference type="ARBA" id="ARBA00022927"/>
    </source>
</evidence>
<reference evidence="11 12" key="1">
    <citation type="journal article" date="2015" name="Genome Biol. Evol.">
        <title>Phylogenomic analyses indicate that early fungi evolved digesting cell walls of algal ancestors of land plants.</title>
        <authorList>
            <person name="Chang Y."/>
            <person name="Wang S."/>
            <person name="Sekimoto S."/>
            <person name="Aerts A.L."/>
            <person name="Choi C."/>
            <person name="Clum A."/>
            <person name="LaButti K.M."/>
            <person name="Lindquist E.A."/>
            <person name="Yee Ngan C."/>
            <person name="Ohm R.A."/>
            <person name="Salamov A.A."/>
            <person name="Grigoriev I.V."/>
            <person name="Spatafora J.W."/>
            <person name="Berbee M.L."/>
        </authorList>
    </citation>
    <scope>NUCLEOTIDE SEQUENCE [LARGE SCALE GENOMIC DNA]</scope>
    <source>
        <strain evidence="11 12">JEL478</strain>
    </source>
</reference>
<comment type="subcellular location">
    <subcellularLocation>
        <location evidence="2">Cytoplasmic vesicle</location>
        <location evidence="2">Clathrin-coated vesicle membrane</location>
    </subcellularLocation>
    <subcellularLocation>
        <location evidence="1">Golgi apparatus</location>
    </subcellularLocation>
</comment>
<keyword evidence="6" id="KW-0333">Golgi apparatus</keyword>
<dbReference type="STRING" id="1344416.A0A139A2P1"/>
<keyword evidence="8" id="KW-0968">Cytoplasmic vesicle</keyword>
<name>A0A139A2P1_GONPJ</name>
<evidence type="ECO:0000256" key="3">
    <source>
        <dbReference type="ARBA" id="ARBA00006972"/>
    </source>
</evidence>
<organism evidence="11 12">
    <name type="scientific">Gonapodya prolifera (strain JEL478)</name>
    <name type="common">Monoblepharis prolifera</name>
    <dbReference type="NCBI Taxonomy" id="1344416"/>
    <lineage>
        <taxon>Eukaryota</taxon>
        <taxon>Fungi</taxon>
        <taxon>Fungi incertae sedis</taxon>
        <taxon>Chytridiomycota</taxon>
        <taxon>Chytridiomycota incertae sedis</taxon>
        <taxon>Monoblepharidomycetes</taxon>
        <taxon>Monoblepharidales</taxon>
        <taxon>Gonapodyaceae</taxon>
        <taxon>Gonapodya</taxon>
    </lineage>
</organism>
<dbReference type="InterPro" id="IPR011012">
    <property type="entry name" value="Longin-like_dom_sf"/>
</dbReference>
<dbReference type="Pfam" id="PF01217">
    <property type="entry name" value="Clat_adaptor_s"/>
    <property type="match status" value="1"/>
</dbReference>
<evidence type="ECO:0000313" key="12">
    <source>
        <dbReference type="Proteomes" id="UP000070544"/>
    </source>
</evidence>
<accession>A0A139A2P1</accession>
<dbReference type="GO" id="GO:0030121">
    <property type="term" value="C:AP-1 adaptor complex"/>
    <property type="evidence" value="ECO:0007669"/>
    <property type="project" value="EnsemblFungi"/>
</dbReference>
<keyword evidence="5 9" id="KW-0653">Protein transport</keyword>
<keyword evidence="4 9" id="KW-0813">Transport</keyword>
<dbReference type="PANTHER" id="PTHR11753">
    <property type="entry name" value="ADAPTOR COMPLEXES SMALL SUBUNIT FAMILY"/>
    <property type="match status" value="1"/>
</dbReference>
<feature type="domain" description="AP complex mu/sigma subunit" evidence="10">
    <location>
        <begin position="1"/>
        <end position="141"/>
    </location>
</feature>
<dbReference type="GO" id="GO:0006896">
    <property type="term" value="P:Golgi to vacuole transport"/>
    <property type="evidence" value="ECO:0007669"/>
    <property type="project" value="EnsemblFungi"/>
</dbReference>
<dbReference type="FunFam" id="3.30.450.60:FF:000007">
    <property type="entry name" value="AP complex subunit sigma"/>
    <property type="match status" value="1"/>
</dbReference>
<evidence type="ECO:0000259" key="10">
    <source>
        <dbReference type="Pfam" id="PF01217"/>
    </source>
</evidence>
<dbReference type="PIRSF" id="PIRSF015588">
    <property type="entry name" value="AP_complex_sigma"/>
    <property type="match status" value="1"/>
</dbReference>
<dbReference type="AlphaFoldDB" id="A0A139A2P1"/>
<comment type="similarity">
    <text evidence="3 9">Belongs to the adaptor complexes small subunit family.</text>
</comment>
<sequence>MINWFICFSRHGKIRLKRWFVSASQAQVAKQCNEAITLVLARKPSMCNILELREKKLIYRRYASLFFMCCVDFEDNELITLEIIHRYVQILDEHFGNVCELDIVYGMQEAFVILDEIMMNGELVESSKKAVVGAVKKMNSQEQQEATLGDEALTAPKLAVRG</sequence>
<protein>
    <recommendedName>
        <fullName evidence="9">AP complex subunit sigma</fullName>
    </recommendedName>
</protein>
<evidence type="ECO:0000256" key="4">
    <source>
        <dbReference type="ARBA" id="ARBA00022448"/>
    </source>
</evidence>
<evidence type="ECO:0000256" key="6">
    <source>
        <dbReference type="ARBA" id="ARBA00023034"/>
    </source>
</evidence>
<dbReference type="Proteomes" id="UP000070544">
    <property type="component" value="Unassembled WGS sequence"/>
</dbReference>
<dbReference type="InterPro" id="IPR016635">
    <property type="entry name" value="AP_complex_ssu"/>
</dbReference>
<dbReference type="OMA" id="ETMAEYM"/>
<keyword evidence="7 9" id="KW-0472">Membrane</keyword>
<dbReference type="GO" id="GO:0006886">
    <property type="term" value="P:intracellular protein transport"/>
    <property type="evidence" value="ECO:0007669"/>
    <property type="project" value="UniProtKB-UniRule"/>
</dbReference>
<dbReference type="GO" id="GO:0005829">
    <property type="term" value="C:cytosol"/>
    <property type="evidence" value="ECO:0007669"/>
    <property type="project" value="GOC"/>
</dbReference>
<proteinExistence type="inferred from homology"/>
<evidence type="ECO:0000256" key="1">
    <source>
        <dbReference type="ARBA" id="ARBA00004555"/>
    </source>
</evidence>
<keyword evidence="12" id="KW-1185">Reference proteome</keyword>
<evidence type="ECO:0000256" key="8">
    <source>
        <dbReference type="ARBA" id="ARBA00023329"/>
    </source>
</evidence>
<dbReference type="GO" id="GO:0048203">
    <property type="term" value="P:vesicle targeting, trans-Golgi to endosome"/>
    <property type="evidence" value="ECO:0007669"/>
    <property type="project" value="EnsemblFungi"/>
</dbReference>
<evidence type="ECO:0000256" key="9">
    <source>
        <dbReference type="PIRNR" id="PIRNR015588"/>
    </source>
</evidence>
<evidence type="ECO:0000313" key="11">
    <source>
        <dbReference type="EMBL" id="KXS11032.1"/>
    </source>
</evidence>
<dbReference type="SUPFAM" id="SSF64356">
    <property type="entry name" value="SNARE-like"/>
    <property type="match status" value="1"/>
</dbReference>
<evidence type="ECO:0000256" key="2">
    <source>
        <dbReference type="ARBA" id="ARBA00004640"/>
    </source>
</evidence>